<dbReference type="Pfam" id="PF12671">
    <property type="entry name" value="Amidase_6"/>
    <property type="match status" value="1"/>
</dbReference>
<dbReference type="PANTHER" id="PTHR40032">
    <property type="entry name" value="EXPORTED PROTEIN-RELATED"/>
    <property type="match status" value="1"/>
</dbReference>
<dbReference type="PATRIC" id="fig|1195236.3.peg.336"/>
<protein>
    <recommendedName>
        <fullName evidence="3">Putative amidase domain-containing protein</fullName>
    </recommendedName>
</protein>
<reference evidence="4 5" key="1">
    <citation type="journal article" date="2013" name="Genome Announc.">
        <title>Draft Genome Sequence of the Cellulolytic, Mesophilic, Anaerobic Bacterium Clostridium termitidis Strain CT1112 (DSM 5398).</title>
        <authorList>
            <person name="Lal S."/>
            <person name="Ramachandran U."/>
            <person name="Zhang X."/>
            <person name="Munir R."/>
            <person name="Sparling R."/>
            <person name="Levin D.B."/>
        </authorList>
    </citation>
    <scope>NUCLEOTIDE SEQUENCE [LARGE SCALE GENOMIC DNA]</scope>
    <source>
        <strain evidence="4 5">CT1112</strain>
    </source>
</reference>
<dbReference type="Proteomes" id="UP000014155">
    <property type="component" value="Unassembled WGS sequence"/>
</dbReference>
<gene>
    <name evidence="4" type="ORF">CTER_5535</name>
</gene>
<evidence type="ECO:0000313" key="4">
    <source>
        <dbReference type="EMBL" id="EMS73934.1"/>
    </source>
</evidence>
<evidence type="ECO:0000313" key="5">
    <source>
        <dbReference type="Proteomes" id="UP000014155"/>
    </source>
</evidence>
<evidence type="ECO:0000256" key="1">
    <source>
        <dbReference type="SAM" id="MobiDB-lite"/>
    </source>
</evidence>
<feature type="chain" id="PRO_5038629642" description="Putative amidase domain-containing protein" evidence="2">
    <location>
        <begin position="24"/>
        <end position="404"/>
    </location>
</feature>
<feature type="compositionally biased region" description="Low complexity" evidence="1">
    <location>
        <begin position="188"/>
        <end position="203"/>
    </location>
</feature>
<feature type="domain" description="Putative amidase" evidence="3">
    <location>
        <begin position="220"/>
        <end position="389"/>
    </location>
</feature>
<dbReference type="InterPro" id="IPR024301">
    <property type="entry name" value="Amidase_6"/>
</dbReference>
<dbReference type="RefSeq" id="WP_004623264.1">
    <property type="nucleotide sequence ID" value="NZ_AORV01000010.1"/>
</dbReference>
<organism evidence="4 5">
    <name type="scientific">Ruminiclostridium cellobioparum subsp. termitidis CT1112</name>
    <dbReference type="NCBI Taxonomy" id="1195236"/>
    <lineage>
        <taxon>Bacteria</taxon>
        <taxon>Bacillati</taxon>
        <taxon>Bacillota</taxon>
        <taxon>Clostridia</taxon>
        <taxon>Eubacteriales</taxon>
        <taxon>Oscillospiraceae</taxon>
        <taxon>Ruminiclostridium</taxon>
    </lineage>
</organism>
<comment type="caution">
    <text evidence="4">The sequence shown here is derived from an EMBL/GenBank/DDBJ whole genome shotgun (WGS) entry which is preliminary data.</text>
</comment>
<dbReference type="EMBL" id="AORV01000010">
    <property type="protein sequence ID" value="EMS73934.1"/>
    <property type="molecule type" value="Genomic_DNA"/>
</dbReference>
<name>S0FXU5_RUMCE</name>
<keyword evidence="5" id="KW-1185">Reference proteome</keyword>
<accession>S0FXU5</accession>
<dbReference type="PANTHER" id="PTHR40032:SF1">
    <property type="entry name" value="EXPORTED PROTEIN"/>
    <property type="match status" value="1"/>
</dbReference>
<dbReference type="eggNOG" id="ENOG5033QB4">
    <property type="taxonomic scope" value="Bacteria"/>
</dbReference>
<proteinExistence type="predicted"/>
<feature type="signal peptide" evidence="2">
    <location>
        <begin position="1"/>
        <end position="23"/>
    </location>
</feature>
<evidence type="ECO:0000256" key="2">
    <source>
        <dbReference type="SAM" id="SignalP"/>
    </source>
</evidence>
<dbReference type="STRING" id="1195236.CTER_5535"/>
<keyword evidence="2" id="KW-0732">Signal</keyword>
<evidence type="ECO:0000259" key="3">
    <source>
        <dbReference type="Pfam" id="PF12671"/>
    </source>
</evidence>
<feature type="region of interest" description="Disordered" evidence="1">
    <location>
        <begin position="188"/>
        <end position="221"/>
    </location>
</feature>
<sequence length="404" mass="45647">MSRKVISAFGILFLLIGATVNIAAKPAGSHAAETMVKEYLREKMNSITARNVDVLDKYYSKQADEAEKYLLFTKNHILQDYLISYANNNYAIKKIFPNLKIISTAEEQNTLTINALMTAFVHWNAENSSGDPVVGMISERHELQVIKENGQWKIIRDNFETGRGNSEQCRLEAPDRLRSSLNELRKTSAASLSRSKSSPPSKLQIVPHSNKREQKSRTGYSRDNAFNWAQKHWRNYSNDYINFGKNQWDGGDCTNFVSQCIRAGGAENDTKGSHQWYYIRKGASSNTKAVSYSWTWSTARGLNSILLGNYNKKEFGPKGIQKVIFGDSAYTSDIGEYVNYGDIIQYEFTAGSGIKHSAIIVGMVHNSALDRYEPVIATHSFDSWNLPWTKDAYRSLFVHIADIN</sequence>
<dbReference type="AlphaFoldDB" id="S0FXU5"/>